<dbReference type="GeneID" id="62202129"/>
<accession>A0A8H7B8H9</accession>
<proteinExistence type="predicted"/>
<evidence type="ECO:0000256" key="2">
    <source>
        <dbReference type="SAM" id="MobiDB-lite"/>
    </source>
</evidence>
<reference evidence="4" key="2">
    <citation type="submission" date="2020-08" db="EMBL/GenBank/DDBJ databases">
        <title>Draft Genome Sequence of Cumin Blight Pathogen Alternaria burnsii.</title>
        <authorList>
            <person name="Feng Z."/>
        </authorList>
    </citation>
    <scope>NUCLEOTIDE SEQUENCE</scope>
    <source>
        <strain evidence="4">CBS107.38</strain>
    </source>
</reference>
<dbReference type="SUPFAM" id="SSF53474">
    <property type="entry name" value="alpha/beta-Hydrolases"/>
    <property type="match status" value="1"/>
</dbReference>
<feature type="region of interest" description="Disordered" evidence="2">
    <location>
        <begin position="729"/>
        <end position="753"/>
    </location>
</feature>
<gene>
    <name evidence="4" type="ORF">GT037_003904</name>
</gene>
<dbReference type="Proteomes" id="UP000596902">
    <property type="component" value="Unassembled WGS sequence"/>
</dbReference>
<feature type="transmembrane region" description="Helical" evidence="3">
    <location>
        <begin position="612"/>
        <end position="639"/>
    </location>
</feature>
<keyword evidence="5" id="KW-1185">Reference proteome</keyword>
<dbReference type="InterPro" id="IPR029058">
    <property type="entry name" value="AB_hydrolase_fold"/>
</dbReference>
<feature type="transmembrane region" description="Helical" evidence="3">
    <location>
        <begin position="685"/>
        <end position="707"/>
    </location>
</feature>
<dbReference type="RefSeq" id="XP_038788658.1">
    <property type="nucleotide sequence ID" value="XM_038928951.1"/>
</dbReference>
<dbReference type="EMBL" id="JAAABM010000004">
    <property type="protein sequence ID" value="KAF7678523.1"/>
    <property type="molecule type" value="Genomic_DNA"/>
</dbReference>
<dbReference type="PANTHER" id="PTHR31591:SF7">
    <property type="entry name" value="DUF1749-DOMAIN-CONTAINING PROTEIN"/>
    <property type="match status" value="1"/>
</dbReference>
<dbReference type="InterPro" id="IPR013744">
    <property type="entry name" value="SidJ"/>
</dbReference>
<comment type="pathway">
    <text evidence="1">Mycotoxin biosynthesis.</text>
</comment>
<reference evidence="4" key="1">
    <citation type="submission" date="2020-01" db="EMBL/GenBank/DDBJ databases">
        <authorList>
            <person name="Feng Z.H.Z."/>
        </authorList>
    </citation>
    <scope>NUCLEOTIDE SEQUENCE</scope>
    <source>
        <strain evidence="4">CBS107.38</strain>
    </source>
</reference>
<evidence type="ECO:0000313" key="5">
    <source>
        <dbReference type="Proteomes" id="UP000596902"/>
    </source>
</evidence>
<feature type="non-terminal residue" evidence="4">
    <location>
        <position position="753"/>
    </location>
</feature>
<name>A0A8H7B8H9_9PLEO</name>
<dbReference type="Gene3D" id="3.40.50.1820">
    <property type="entry name" value="alpha/beta hydrolase"/>
    <property type="match status" value="1"/>
</dbReference>
<keyword evidence="3" id="KW-0472">Membrane</keyword>
<evidence type="ECO:0000256" key="3">
    <source>
        <dbReference type="SAM" id="Phobius"/>
    </source>
</evidence>
<protein>
    <submittedName>
        <fullName evidence="4">Uncharacterized protein</fullName>
    </submittedName>
</protein>
<dbReference type="Pfam" id="PF08538">
    <property type="entry name" value="DUF1749"/>
    <property type="match status" value="1"/>
</dbReference>
<dbReference type="AlphaFoldDB" id="A0A8H7B8H9"/>
<organism evidence="4 5">
    <name type="scientific">Alternaria burnsii</name>
    <dbReference type="NCBI Taxonomy" id="1187904"/>
    <lineage>
        <taxon>Eukaryota</taxon>
        <taxon>Fungi</taxon>
        <taxon>Dikarya</taxon>
        <taxon>Ascomycota</taxon>
        <taxon>Pezizomycotina</taxon>
        <taxon>Dothideomycetes</taxon>
        <taxon>Pleosporomycetidae</taxon>
        <taxon>Pleosporales</taxon>
        <taxon>Pleosporineae</taxon>
        <taxon>Pleosporaceae</taxon>
        <taxon>Alternaria</taxon>
        <taxon>Alternaria sect. Alternaria</taxon>
    </lineage>
</organism>
<sequence length="753" mass="81940">SSHVLSPPLSASDTANMFAKTGLLLLTAAAGVVGDFMVYTEPPIPTSAIPTFANPSDASSWTTSVFLNAQIAYGRFTGSLGEPYQSSLTSARSEIDAFVRTATNYSIPAEVTMADETPTYFSRPDWYTALPSAARSFKEQQVSDQFSIVRSVIAARAPTSTTGSEGAAMPTALAGQWLPAEFGVMAAAAAAAFLPGQVIYSRIKPGPNNPTQSYMNNTNGTRRYCYKKLCYKNRNWVTHEPTDILSTKMSNYDQAHSFPVCVHPIPQNYPTICAYERRHSNSSNCKHAVVFIGGLGSGPHTTHYLGALNAMLECASQSSTDNVKYNLWELRMRSSYTAFGYGSLKEDGEDIASLVGHLKEIGVEKIVLVGSSSGCQAIMTYASTEPAPPPVDGYIMQAPTSDRETAGLLMPQELLSASLEYAGDLVAKGKEKTIMPASFIPSIITSPVTAYRWYSLASVGGDDDFFSSDLPTSALQFTFGRLDKPMLILMSEKDEMVPLTVGKELLLGRWVKAIPEGLTSEQSQIITTADHELREERVASYFVGLVVEFLKELNKEPAGAPLKLQQPHHRALLQVYKMGIPYSRQINAAFEQVTPLVAAGFKVLRTTRDISILLAVIQVLTVFLLGLILIALVVLLYCVNPDLEVRLHLDDACNTPFDTDVYQEERQAIITPWLRYFAGITLWSVLRTLLSLLAVAGLAGAATWHFFLAKQWVEDVEYEGNVDADKALEDLDDDAQAESGGNGGDNGKGKGKK</sequence>
<keyword evidence="3" id="KW-1133">Transmembrane helix</keyword>
<comment type="caution">
    <text evidence="4">The sequence shown here is derived from an EMBL/GenBank/DDBJ whole genome shotgun (WGS) entry which is preliminary data.</text>
</comment>
<evidence type="ECO:0000313" key="4">
    <source>
        <dbReference type="EMBL" id="KAF7678523.1"/>
    </source>
</evidence>
<keyword evidence="3" id="KW-0812">Transmembrane</keyword>
<evidence type="ECO:0000256" key="1">
    <source>
        <dbReference type="ARBA" id="ARBA00004685"/>
    </source>
</evidence>
<dbReference type="PANTHER" id="PTHR31591">
    <property type="entry name" value="UPF0613 PROTEIN PB24D3.06C"/>
    <property type="match status" value="1"/>
</dbReference>